<comment type="subcellular location">
    <subcellularLocation>
        <location evidence="1">Membrane</location>
        <topology evidence="1">Multi-pass membrane protein</topology>
    </subcellularLocation>
</comment>
<reference evidence="8 9" key="1">
    <citation type="submission" date="2016-07" db="EMBL/GenBank/DDBJ databases">
        <title>Pervasive Adenine N6-methylation of Active Genes in Fungi.</title>
        <authorList>
            <consortium name="DOE Joint Genome Institute"/>
            <person name="Mondo S.J."/>
            <person name="Dannebaum R.O."/>
            <person name="Kuo R.C."/>
            <person name="Labutti K."/>
            <person name="Haridas S."/>
            <person name="Kuo A."/>
            <person name="Salamov A."/>
            <person name="Ahrendt S.R."/>
            <person name="Lipzen A."/>
            <person name="Sullivan W."/>
            <person name="Andreopoulos W.B."/>
            <person name="Clum A."/>
            <person name="Lindquist E."/>
            <person name="Daum C."/>
            <person name="Ramamoorthy G.K."/>
            <person name="Gryganskyi A."/>
            <person name="Culley D."/>
            <person name="Magnuson J.K."/>
            <person name="James T.Y."/>
            <person name="O'Malley M.A."/>
            <person name="Stajich J.E."/>
            <person name="Spatafora J.W."/>
            <person name="Visel A."/>
            <person name="Grigoriev I.V."/>
        </authorList>
    </citation>
    <scope>NUCLEOTIDE SEQUENCE [LARGE SCALE GENOMIC DNA]</scope>
    <source>
        <strain evidence="8 9">68-887.2</strain>
    </source>
</reference>
<dbReference type="GO" id="GO:0005886">
    <property type="term" value="C:plasma membrane"/>
    <property type="evidence" value="ECO:0007669"/>
    <property type="project" value="TreeGrafter"/>
</dbReference>
<dbReference type="Proteomes" id="UP000193986">
    <property type="component" value="Unassembled WGS sequence"/>
</dbReference>
<proteinExistence type="inferred from homology"/>
<evidence type="ECO:0000256" key="5">
    <source>
        <dbReference type="ARBA" id="ARBA00023136"/>
    </source>
</evidence>
<protein>
    <submittedName>
        <fullName evidence="8">Major facilitator superfamily domain-containing protein</fullName>
    </submittedName>
</protein>
<feature type="transmembrane region" description="Helical" evidence="7">
    <location>
        <begin position="375"/>
        <end position="395"/>
    </location>
</feature>
<dbReference type="AlphaFoldDB" id="A0A1Y2AMD5"/>
<feature type="transmembrane region" description="Helical" evidence="7">
    <location>
        <begin position="407"/>
        <end position="427"/>
    </location>
</feature>
<dbReference type="OrthoDB" id="3639251at2759"/>
<evidence type="ECO:0000256" key="7">
    <source>
        <dbReference type="SAM" id="Phobius"/>
    </source>
</evidence>
<organism evidence="8 9">
    <name type="scientific">Naematelia encephala</name>
    <dbReference type="NCBI Taxonomy" id="71784"/>
    <lineage>
        <taxon>Eukaryota</taxon>
        <taxon>Fungi</taxon>
        <taxon>Dikarya</taxon>
        <taxon>Basidiomycota</taxon>
        <taxon>Agaricomycotina</taxon>
        <taxon>Tremellomycetes</taxon>
        <taxon>Tremellales</taxon>
        <taxon>Naemateliaceae</taxon>
        <taxon>Naematelia</taxon>
    </lineage>
</organism>
<dbReference type="EMBL" id="MCFC01000083">
    <property type="protein sequence ID" value="ORY23115.1"/>
    <property type="molecule type" value="Genomic_DNA"/>
</dbReference>
<evidence type="ECO:0000256" key="4">
    <source>
        <dbReference type="ARBA" id="ARBA00022989"/>
    </source>
</evidence>
<dbReference type="SUPFAM" id="SSF103473">
    <property type="entry name" value="MFS general substrate transporter"/>
    <property type="match status" value="1"/>
</dbReference>
<name>A0A1Y2AMD5_9TREE</name>
<feature type="transmembrane region" description="Helical" evidence="7">
    <location>
        <begin position="175"/>
        <end position="195"/>
    </location>
</feature>
<dbReference type="PANTHER" id="PTHR43791">
    <property type="entry name" value="PERMEASE-RELATED"/>
    <property type="match status" value="1"/>
</dbReference>
<feature type="transmembrane region" description="Helical" evidence="7">
    <location>
        <begin position="348"/>
        <end position="369"/>
    </location>
</feature>
<dbReference type="InterPro" id="IPR036259">
    <property type="entry name" value="MFS_trans_sf"/>
</dbReference>
<keyword evidence="9" id="KW-1185">Reference proteome</keyword>
<feature type="transmembrane region" description="Helical" evidence="7">
    <location>
        <begin position="114"/>
        <end position="133"/>
    </location>
</feature>
<dbReference type="Gene3D" id="1.20.1250.20">
    <property type="entry name" value="MFS general substrate transporter like domains"/>
    <property type="match status" value="1"/>
</dbReference>
<sequence length="483" mass="54141">MGVRQDKIETILWGPPPKDPEERKLLRKIDGAILSYVCLSYFTNYLDRANLANAYVTGMREAVGCRSPWLTVCLPCQVKGNDYTYAGSCFTAGYIIGQYPSALVLSSNRVSPRIWFPFCGACWGLLTIGLAFVKHPHQVWGLRLIQGIFEASTFTGTHYVLGAWYRDGELGRRTAVFTSAAQLGTLFSGVMQGGITRTLDGVHGLQGWQWLFVIDFIITMPIALYGFLMFPDMPHNTKAWWMTPEERELCALRAPPQEHVTLTFKSFRGSLKKIFSSWQFYLFPPLFGIGSCAFEKTGNYSEFLLWLKADGRFSPSQINYYPCIYTAWAIVGTYLLTMYSDMTGNRFIVNPIMFVPMAISCIMLLVWDIPTGAKFFAYIVSGCGFAGQATNFAWATSLTRDNEVVRAFTIFSMNVIGNLWTLWYQIVCWPVVDAPRFRNGQIGSLVSGAAMVCVMKAAQLMHTGRCGLPHRLHVTSFPAQGKG</sequence>
<evidence type="ECO:0000256" key="6">
    <source>
        <dbReference type="ARBA" id="ARBA00037968"/>
    </source>
</evidence>
<dbReference type="Pfam" id="PF07690">
    <property type="entry name" value="MFS_1"/>
    <property type="match status" value="1"/>
</dbReference>
<dbReference type="InParanoid" id="A0A1Y2AMD5"/>
<dbReference type="FunFam" id="1.20.1250.20:FF:000065">
    <property type="entry name" value="Putative MFS pantothenate transporter"/>
    <property type="match status" value="1"/>
</dbReference>
<evidence type="ECO:0000313" key="8">
    <source>
        <dbReference type="EMBL" id="ORY23115.1"/>
    </source>
</evidence>
<evidence type="ECO:0000256" key="3">
    <source>
        <dbReference type="ARBA" id="ARBA00022692"/>
    </source>
</evidence>
<dbReference type="InterPro" id="IPR011701">
    <property type="entry name" value="MFS"/>
</dbReference>
<dbReference type="GO" id="GO:0015233">
    <property type="term" value="F:pantothenate transmembrane transporter activity"/>
    <property type="evidence" value="ECO:0007669"/>
    <property type="project" value="TreeGrafter"/>
</dbReference>
<keyword evidence="4 7" id="KW-1133">Transmembrane helix</keyword>
<comment type="similarity">
    <text evidence="6">Belongs to the major facilitator superfamily. Allantoate permease family.</text>
</comment>
<comment type="caution">
    <text evidence="8">The sequence shown here is derived from an EMBL/GenBank/DDBJ whole genome shotgun (WGS) entry which is preliminary data.</text>
</comment>
<keyword evidence="3 7" id="KW-0812">Transmembrane</keyword>
<dbReference type="GO" id="GO:0098717">
    <property type="term" value="P:pantothenate import across plasma membrane"/>
    <property type="evidence" value="ECO:0007669"/>
    <property type="project" value="TreeGrafter"/>
</dbReference>
<evidence type="ECO:0000313" key="9">
    <source>
        <dbReference type="Proteomes" id="UP000193986"/>
    </source>
</evidence>
<evidence type="ECO:0000256" key="1">
    <source>
        <dbReference type="ARBA" id="ARBA00004141"/>
    </source>
</evidence>
<keyword evidence="5 7" id="KW-0472">Membrane</keyword>
<feature type="transmembrane region" description="Helical" evidence="7">
    <location>
        <begin position="207"/>
        <end position="228"/>
    </location>
</feature>
<evidence type="ECO:0000256" key="2">
    <source>
        <dbReference type="ARBA" id="ARBA00022448"/>
    </source>
</evidence>
<accession>A0A1Y2AMD5</accession>
<feature type="transmembrane region" description="Helical" evidence="7">
    <location>
        <begin position="318"/>
        <end position="336"/>
    </location>
</feature>
<dbReference type="PANTHER" id="PTHR43791:SF4">
    <property type="entry name" value="PANTOTHENATE TRANSPORTER FEN2"/>
    <property type="match status" value="1"/>
</dbReference>
<keyword evidence="2" id="KW-0813">Transport</keyword>
<gene>
    <name evidence="8" type="ORF">BCR39DRAFT_363678</name>
</gene>
<feature type="transmembrane region" description="Helical" evidence="7">
    <location>
        <begin position="278"/>
        <end position="298"/>
    </location>
</feature>